<dbReference type="PANTHER" id="PTHR13768:SF2">
    <property type="entry name" value="GAMMA-SOLUBLE NSF ATTACHMENT PROTEIN"/>
    <property type="match status" value="1"/>
</dbReference>
<comment type="caution">
    <text evidence="10">The sequence shown here is derived from an EMBL/GenBank/DDBJ whole genome shotgun (WGS) entry which is preliminary data.</text>
</comment>
<evidence type="ECO:0000256" key="6">
    <source>
        <dbReference type="ARBA" id="ARBA00023136"/>
    </source>
</evidence>
<dbReference type="GO" id="GO:0019905">
    <property type="term" value="F:syntaxin binding"/>
    <property type="evidence" value="ECO:0007669"/>
    <property type="project" value="TreeGrafter"/>
</dbReference>
<keyword evidence="4" id="KW-0931">ER-Golgi transport</keyword>
<evidence type="ECO:0000256" key="2">
    <source>
        <dbReference type="ARBA" id="ARBA00010050"/>
    </source>
</evidence>
<name>A0A507FQT2_9FUNG</name>
<dbReference type="EMBL" id="QEAP01000002">
    <property type="protein sequence ID" value="TPX78624.1"/>
    <property type="molecule type" value="Genomic_DNA"/>
</dbReference>
<dbReference type="PANTHER" id="PTHR13768">
    <property type="entry name" value="SOLUBLE NSF ATTACHMENT PROTEIN SNAP"/>
    <property type="match status" value="1"/>
</dbReference>
<feature type="signal peptide" evidence="9">
    <location>
        <begin position="1"/>
        <end position="23"/>
    </location>
</feature>
<dbReference type="InterPro" id="IPR000744">
    <property type="entry name" value="NSF_attach"/>
</dbReference>
<evidence type="ECO:0000256" key="7">
    <source>
        <dbReference type="ARBA" id="ARBA00040047"/>
    </source>
</evidence>
<dbReference type="GO" id="GO:0006886">
    <property type="term" value="P:intracellular protein transport"/>
    <property type="evidence" value="ECO:0007669"/>
    <property type="project" value="InterPro"/>
</dbReference>
<dbReference type="GO" id="GO:0005483">
    <property type="term" value="F:soluble NSF attachment protein activity"/>
    <property type="evidence" value="ECO:0007669"/>
    <property type="project" value="TreeGrafter"/>
</dbReference>
<keyword evidence="11" id="KW-1185">Reference proteome</keyword>
<evidence type="ECO:0000313" key="10">
    <source>
        <dbReference type="EMBL" id="TPX78624.1"/>
    </source>
</evidence>
<evidence type="ECO:0000256" key="4">
    <source>
        <dbReference type="ARBA" id="ARBA00022892"/>
    </source>
</evidence>
<dbReference type="Gene3D" id="1.25.40.10">
    <property type="entry name" value="Tetratricopeptide repeat domain"/>
    <property type="match status" value="1"/>
</dbReference>
<organism evidence="10 11">
    <name type="scientific">Chytriomyces confervae</name>
    <dbReference type="NCBI Taxonomy" id="246404"/>
    <lineage>
        <taxon>Eukaryota</taxon>
        <taxon>Fungi</taxon>
        <taxon>Fungi incertae sedis</taxon>
        <taxon>Chytridiomycota</taxon>
        <taxon>Chytridiomycota incertae sedis</taxon>
        <taxon>Chytridiomycetes</taxon>
        <taxon>Chytridiales</taxon>
        <taxon>Chytriomycetaceae</taxon>
        <taxon>Chytriomyces</taxon>
    </lineage>
</organism>
<feature type="chain" id="PRO_5021280162" description="Gamma-soluble NSF attachment protein" evidence="9">
    <location>
        <begin position="24"/>
        <end position="372"/>
    </location>
</feature>
<dbReference type="GO" id="GO:0031201">
    <property type="term" value="C:SNARE complex"/>
    <property type="evidence" value="ECO:0007669"/>
    <property type="project" value="TreeGrafter"/>
</dbReference>
<evidence type="ECO:0000313" key="11">
    <source>
        <dbReference type="Proteomes" id="UP000320333"/>
    </source>
</evidence>
<keyword evidence="5" id="KW-0653">Protein transport</keyword>
<keyword evidence="3" id="KW-0813">Transport</keyword>
<proteinExistence type="inferred from homology"/>
<keyword evidence="9" id="KW-0732">Signal</keyword>
<evidence type="ECO:0000256" key="1">
    <source>
        <dbReference type="ARBA" id="ARBA00004170"/>
    </source>
</evidence>
<evidence type="ECO:0000256" key="3">
    <source>
        <dbReference type="ARBA" id="ARBA00022448"/>
    </source>
</evidence>
<reference evidence="10 11" key="1">
    <citation type="journal article" date="2019" name="Sci. Rep.">
        <title>Comparative genomics of chytrid fungi reveal insights into the obligate biotrophic and pathogenic lifestyle of Synchytrium endobioticum.</title>
        <authorList>
            <person name="van de Vossenberg B.T.L.H."/>
            <person name="Warris S."/>
            <person name="Nguyen H.D.T."/>
            <person name="van Gent-Pelzer M.P.E."/>
            <person name="Joly D.L."/>
            <person name="van de Geest H.C."/>
            <person name="Bonants P.J.M."/>
            <person name="Smith D.S."/>
            <person name="Levesque C.A."/>
            <person name="van der Lee T.A.J."/>
        </authorList>
    </citation>
    <scope>NUCLEOTIDE SEQUENCE [LARGE SCALE GENOMIC DNA]</scope>
    <source>
        <strain evidence="10 11">CBS 675.73</strain>
    </source>
</reference>
<comment type="similarity">
    <text evidence="2">Belongs to the SNAP family.</text>
</comment>
<dbReference type="GO" id="GO:0005774">
    <property type="term" value="C:vacuolar membrane"/>
    <property type="evidence" value="ECO:0007669"/>
    <property type="project" value="TreeGrafter"/>
</dbReference>
<gene>
    <name evidence="10" type="ORF">CcCBS67573_g00162</name>
</gene>
<evidence type="ECO:0000256" key="8">
    <source>
        <dbReference type="ARBA" id="ARBA00042485"/>
    </source>
</evidence>
<dbReference type="SUPFAM" id="SSF48452">
    <property type="entry name" value="TPR-like"/>
    <property type="match status" value="1"/>
</dbReference>
<protein>
    <recommendedName>
        <fullName evidence="7">Gamma-soluble NSF attachment protein</fullName>
    </recommendedName>
    <alternativeName>
        <fullName evidence="8">N-ethylmaleimide-sensitive factor attachment protein gamma</fullName>
    </alternativeName>
</protein>
<dbReference type="Pfam" id="PF14938">
    <property type="entry name" value="SNAP"/>
    <property type="match status" value="1"/>
</dbReference>
<keyword evidence="6" id="KW-0472">Membrane</keyword>
<sequence>MIQFLLSLMLAAAAFKTVPTSQSFRTHLSSIATNSSNANEGRNQNLVGKLGRFIAKVVAPPLPTFKVANLLIAVIVITSDSRLFAGAFNTWVQLPSEWIPKVSQFLGLGESSDDTSSQSLENEAEALHEQAIKRKAARDYSEAARLFSRAAHSFSAAESASYEAANSHTEAAKCYNVLTQWNHARSSSLEAAAIYERSDKTWTRAAAIYEKLGSDERSCGDCVQALADLDKALTLYRDAGDSRAYHVDTARVDLLCTLGRCADAIPLFETLSAHAITIPTLKFSVRSFLGNALFCRIYMHDQAGLERALNAYTEEYPLFADVEPIWRMFVQAWIAGDVEIFESVEVKFRMMNTVSKGSWQDRSILSVKGNFF</sequence>
<comment type="subcellular location">
    <subcellularLocation>
        <location evidence="1">Membrane</location>
        <topology evidence="1">Peripheral membrane protein</topology>
    </subcellularLocation>
</comment>
<accession>A0A507FQT2</accession>
<dbReference type="InterPro" id="IPR011990">
    <property type="entry name" value="TPR-like_helical_dom_sf"/>
</dbReference>
<dbReference type="OrthoDB" id="2117921at2759"/>
<dbReference type="Proteomes" id="UP000320333">
    <property type="component" value="Unassembled WGS sequence"/>
</dbReference>
<evidence type="ECO:0000256" key="5">
    <source>
        <dbReference type="ARBA" id="ARBA00022927"/>
    </source>
</evidence>
<dbReference type="GO" id="GO:0016192">
    <property type="term" value="P:vesicle-mediated transport"/>
    <property type="evidence" value="ECO:0007669"/>
    <property type="project" value="UniProtKB-KW"/>
</dbReference>
<dbReference type="AlphaFoldDB" id="A0A507FQT2"/>
<evidence type="ECO:0000256" key="9">
    <source>
        <dbReference type="SAM" id="SignalP"/>
    </source>
</evidence>
<dbReference type="STRING" id="246404.A0A507FQT2"/>